<keyword evidence="2" id="KW-1185">Reference proteome</keyword>
<reference evidence="2" key="1">
    <citation type="journal article" date="2019" name="Int. J. Syst. Evol. Microbiol.">
        <title>The Global Catalogue of Microorganisms (GCM) 10K type strain sequencing project: providing services to taxonomists for standard genome sequencing and annotation.</title>
        <authorList>
            <consortium name="The Broad Institute Genomics Platform"/>
            <consortium name="The Broad Institute Genome Sequencing Center for Infectious Disease"/>
            <person name="Wu L."/>
            <person name="Ma J."/>
        </authorList>
    </citation>
    <scope>NUCLEOTIDE SEQUENCE [LARGE SCALE GENOMIC DNA]</scope>
    <source>
        <strain evidence="2">JCM 31037</strain>
    </source>
</reference>
<dbReference type="EMBL" id="JBHTMP010000071">
    <property type="protein sequence ID" value="MFD1325218.1"/>
    <property type="molecule type" value="Genomic_DNA"/>
</dbReference>
<accession>A0ABW3YL49</accession>
<proteinExistence type="predicted"/>
<protein>
    <submittedName>
        <fullName evidence="1">Uncharacterized protein</fullName>
    </submittedName>
</protein>
<gene>
    <name evidence="1" type="ORF">ACFQ4H_29445</name>
</gene>
<feature type="non-terminal residue" evidence="1">
    <location>
        <position position="1"/>
    </location>
</feature>
<comment type="caution">
    <text evidence="1">The sequence shown here is derived from an EMBL/GenBank/DDBJ whole genome shotgun (WGS) entry which is preliminary data.</text>
</comment>
<evidence type="ECO:0000313" key="1">
    <source>
        <dbReference type="EMBL" id="MFD1325218.1"/>
    </source>
</evidence>
<name>A0ABW3YL49_9ACTN</name>
<sequence>RRQQPLLRLIHQITHLLRQISTRTPNSRRINRTQIRGRPQLRLDINPRNIINPRRVVDPVTTRRTLMLRHRRSLATHLVRLDAVPAQRYPNRARTRNRTTHRRHRLHCRRRHGARDTLYGGSALGELSDRSRGTVVGCRYADHRVEYLWQQQGKNGMAKEGGPGHCGGDRDADDREFAVAARQPIGHAATVDRDIVGEQAEEKRLCR</sequence>
<dbReference type="RefSeq" id="WP_377577177.1">
    <property type="nucleotide sequence ID" value="NZ_JBHTMP010000071.1"/>
</dbReference>
<evidence type="ECO:0000313" key="2">
    <source>
        <dbReference type="Proteomes" id="UP001597260"/>
    </source>
</evidence>
<dbReference type="Proteomes" id="UP001597260">
    <property type="component" value="Unassembled WGS sequence"/>
</dbReference>
<organism evidence="1 2">
    <name type="scientific">Micromonospora sonneratiae</name>
    <dbReference type="NCBI Taxonomy" id="1184706"/>
    <lineage>
        <taxon>Bacteria</taxon>
        <taxon>Bacillati</taxon>
        <taxon>Actinomycetota</taxon>
        <taxon>Actinomycetes</taxon>
        <taxon>Micromonosporales</taxon>
        <taxon>Micromonosporaceae</taxon>
        <taxon>Micromonospora</taxon>
    </lineage>
</organism>